<evidence type="ECO:0000259" key="9">
    <source>
        <dbReference type="PROSITE" id="PS50011"/>
    </source>
</evidence>
<evidence type="ECO:0000256" key="4">
    <source>
        <dbReference type="ARBA" id="ARBA00022777"/>
    </source>
</evidence>
<organism evidence="10 11">
    <name type="scientific">Trichogramma kaykai</name>
    <dbReference type="NCBI Taxonomy" id="54128"/>
    <lineage>
        <taxon>Eukaryota</taxon>
        <taxon>Metazoa</taxon>
        <taxon>Ecdysozoa</taxon>
        <taxon>Arthropoda</taxon>
        <taxon>Hexapoda</taxon>
        <taxon>Insecta</taxon>
        <taxon>Pterygota</taxon>
        <taxon>Neoptera</taxon>
        <taxon>Endopterygota</taxon>
        <taxon>Hymenoptera</taxon>
        <taxon>Apocrita</taxon>
        <taxon>Proctotrupomorpha</taxon>
        <taxon>Chalcidoidea</taxon>
        <taxon>Trichogrammatidae</taxon>
        <taxon>Trichogramma</taxon>
    </lineage>
</organism>
<sequence>MFVLIIQQCAGVYYLVIELATGGDLYTHVRNQPSGRLDEATARIYARQLAAALQHMHSRDIVHSSNSGLITAPRLEEFIRARAEMCSYIYVYAPSLELRRYTTKLINSFLRVE</sequence>
<comment type="catalytic activity">
    <reaction evidence="7">
        <text>L-seryl-[protein] + ATP = O-phospho-L-seryl-[protein] + ADP + H(+)</text>
        <dbReference type="Rhea" id="RHEA:17989"/>
        <dbReference type="Rhea" id="RHEA-COMP:9863"/>
        <dbReference type="Rhea" id="RHEA-COMP:11604"/>
        <dbReference type="ChEBI" id="CHEBI:15378"/>
        <dbReference type="ChEBI" id="CHEBI:29999"/>
        <dbReference type="ChEBI" id="CHEBI:30616"/>
        <dbReference type="ChEBI" id="CHEBI:83421"/>
        <dbReference type="ChEBI" id="CHEBI:456216"/>
        <dbReference type="EC" id="2.7.11.1"/>
    </reaction>
</comment>
<keyword evidence="1" id="KW-0723">Serine/threonine-protein kinase</keyword>
<keyword evidence="2" id="KW-0808">Transferase</keyword>
<gene>
    <name evidence="10" type="ORF">TKK_007906</name>
</gene>
<dbReference type="AlphaFoldDB" id="A0ABD2X121"/>
<evidence type="ECO:0000313" key="10">
    <source>
        <dbReference type="EMBL" id="KAL3398794.1"/>
    </source>
</evidence>
<dbReference type="Proteomes" id="UP001627154">
    <property type="component" value="Unassembled WGS sequence"/>
</dbReference>
<dbReference type="GO" id="GO:0005524">
    <property type="term" value="F:ATP binding"/>
    <property type="evidence" value="ECO:0007669"/>
    <property type="project" value="UniProtKB-KW"/>
</dbReference>
<keyword evidence="11" id="KW-1185">Reference proteome</keyword>
<keyword evidence="3 8" id="KW-0547">Nucleotide-binding</keyword>
<dbReference type="SUPFAM" id="SSF56112">
    <property type="entry name" value="Protein kinase-like (PK-like)"/>
    <property type="match status" value="1"/>
</dbReference>
<dbReference type="InterPro" id="IPR030616">
    <property type="entry name" value="Aur-like"/>
</dbReference>
<keyword evidence="4" id="KW-0418">Kinase</keyword>
<evidence type="ECO:0000256" key="8">
    <source>
        <dbReference type="PIRSR" id="PIRSR630616-2"/>
    </source>
</evidence>
<feature type="domain" description="Protein kinase" evidence="9">
    <location>
        <begin position="1"/>
        <end position="113"/>
    </location>
</feature>
<reference evidence="10 11" key="1">
    <citation type="journal article" date="2024" name="bioRxiv">
        <title>A reference genome for Trichogramma kaykai: A tiny desert-dwelling parasitoid wasp with competing sex-ratio distorters.</title>
        <authorList>
            <person name="Culotta J."/>
            <person name="Lindsey A.R."/>
        </authorList>
    </citation>
    <scope>NUCLEOTIDE SEQUENCE [LARGE SCALE GENOMIC DNA]</scope>
    <source>
        <strain evidence="10 11">KSX58</strain>
    </source>
</reference>
<evidence type="ECO:0000256" key="6">
    <source>
        <dbReference type="ARBA" id="ARBA00047899"/>
    </source>
</evidence>
<proteinExistence type="predicted"/>
<dbReference type="InterPro" id="IPR011009">
    <property type="entry name" value="Kinase-like_dom_sf"/>
</dbReference>
<evidence type="ECO:0000313" key="11">
    <source>
        <dbReference type="Proteomes" id="UP001627154"/>
    </source>
</evidence>
<name>A0ABD2X121_9HYME</name>
<dbReference type="EMBL" id="JBJJXI010000059">
    <property type="protein sequence ID" value="KAL3398794.1"/>
    <property type="molecule type" value="Genomic_DNA"/>
</dbReference>
<evidence type="ECO:0000256" key="5">
    <source>
        <dbReference type="ARBA" id="ARBA00022840"/>
    </source>
</evidence>
<keyword evidence="5 8" id="KW-0067">ATP-binding</keyword>
<dbReference type="InterPro" id="IPR000719">
    <property type="entry name" value="Prot_kinase_dom"/>
</dbReference>
<feature type="binding site" evidence="8">
    <location>
        <begin position="18"/>
        <end position="20"/>
    </location>
    <ligand>
        <name>ATP</name>
        <dbReference type="ChEBI" id="CHEBI:30616"/>
    </ligand>
</feature>
<evidence type="ECO:0000256" key="1">
    <source>
        <dbReference type="ARBA" id="ARBA00022527"/>
    </source>
</evidence>
<evidence type="ECO:0000256" key="3">
    <source>
        <dbReference type="ARBA" id="ARBA00022741"/>
    </source>
</evidence>
<comment type="catalytic activity">
    <reaction evidence="6">
        <text>L-threonyl-[protein] + ATP = O-phospho-L-threonyl-[protein] + ADP + H(+)</text>
        <dbReference type="Rhea" id="RHEA:46608"/>
        <dbReference type="Rhea" id="RHEA-COMP:11060"/>
        <dbReference type="Rhea" id="RHEA-COMP:11605"/>
        <dbReference type="ChEBI" id="CHEBI:15378"/>
        <dbReference type="ChEBI" id="CHEBI:30013"/>
        <dbReference type="ChEBI" id="CHEBI:30616"/>
        <dbReference type="ChEBI" id="CHEBI:61977"/>
        <dbReference type="ChEBI" id="CHEBI:456216"/>
        <dbReference type="EC" id="2.7.11.1"/>
    </reaction>
</comment>
<protein>
    <recommendedName>
        <fullName evidence="9">Protein kinase domain-containing protein</fullName>
    </recommendedName>
</protein>
<dbReference type="PROSITE" id="PS50011">
    <property type="entry name" value="PROTEIN_KINASE_DOM"/>
    <property type="match status" value="1"/>
</dbReference>
<evidence type="ECO:0000256" key="2">
    <source>
        <dbReference type="ARBA" id="ARBA00022679"/>
    </source>
</evidence>
<dbReference type="Gene3D" id="1.10.510.10">
    <property type="entry name" value="Transferase(Phosphotransferase) domain 1"/>
    <property type="match status" value="1"/>
</dbReference>
<comment type="caution">
    <text evidence="10">The sequence shown here is derived from an EMBL/GenBank/DDBJ whole genome shotgun (WGS) entry which is preliminary data.</text>
</comment>
<dbReference type="GO" id="GO:0004674">
    <property type="term" value="F:protein serine/threonine kinase activity"/>
    <property type="evidence" value="ECO:0007669"/>
    <property type="project" value="UniProtKB-KW"/>
</dbReference>
<evidence type="ECO:0000256" key="7">
    <source>
        <dbReference type="ARBA" id="ARBA00048679"/>
    </source>
</evidence>
<dbReference type="PANTHER" id="PTHR24350">
    <property type="entry name" value="SERINE/THREONINE-PROTEIN KINASE IAL-RELATED"/>
    <property type="match status" value="1"/>
</dbReference>
<accession>A0ABD2X121</accession>